<accession>X0T3F5</accession>
<comment type="caution">
    <text evidence="1">The sequence shown here is derived from an EMBL/GenBank/DDBJ whole genome shotgun (WGS) entry which is preliminary data.</text>
</comment>
<sequence length="175" mass="19255">MAKRQPLSYLGLIFALCLQAACERPPDISFFVLVKSSNYAQDSVGQLTLMNYHFFSEIFLLPGGQVTSASLSPADDPSSVMEYVDQGDTYWVEGGHFDSVEELDAAYPNGDFVFNLTLPSVQLEDVVLRLAGAEGQTDIPDPITIYLEQDGEMVSPLQIDATKDLVVKWSEYSNG</sequence>
<feature type="non-terminal residue" evidence="1">
    <location>
        <position position="175"/>
    </location>
</feature>
<gene>
    <name evidence="1" type="ORF">S01H1_18591</name>
</gene>
<dbReference type="AlphaFoldDB" id="X0T3F5"/>
<organism evidence="1">
    <name type="scientific">marine sediment metagenome</name>
    <dbReference type="NCBI Taxonomy" id="412755"/>
    <lineage>
        <taxon>unclassified sequences</taxon>
        <taxon>metagenomes</taxon>
        <taxon>ecological metagenomes</taxon>
    </lineage>
</organism>
<evidence type="ECO:0000313" key="1">
    <source>
        <dbReference type="EMBL" id="GAF81886.1"/>
    </source>
</evidence>
<reference evidence="1" key="1">
    <citation type="journal article" date="2014" name="Front. Microbiol.">
        <title>High frequency of phylogenetically diverse reductive dehalogenase-homologous genes in deep subseafloor sedimentary metagenomes.</title>
        <authorList>
            <person name="Kawai M."/>
            <person name="Futagami T."/>
            <person name="Toyoda A."/>
            <person name="Takaki Y."/>
            <person name="Nishi S."/>
            <person name="Hori S."/>
            <person name="Arai W."/>
            <person name="Tsubouchi T."/>
            <person name="Morono Y."/>
            <person name="Uchiyama I."/>
            <person name="Ito T."/>
            <person name="Fujiyama A."/>
            <person name="Inagaki F."/>
            <person name="Takami H."/>
        </authorList>
    </citation>
    <scope>NUCLEOTIDE SEQUENCE</scope>
    <source>
        <strain evidence="1">Expedition CK06-06</strain>
    </source>
</reference>
<protein>
    <submittedName>
        <fullName evidence="1">Uncharacterized protein</fullName>
    </submittedName>
</protein>
<name>X0T3F5_9ZZZZ</name>
<proteinExistence type="predicted"/>
<dbReference type="EMBL" id="BARS01009951">
    <property type="protein sequence ID" value="GAF81886.1"/>
    <property type="molecule type" value="Genomic_DNA"/>
</dbReference>